<organism evidence="2 3">
    <name type="scientific">Reticulomyxa filosa</name>
    <dbReference type="NCBI Taxonomy" id="46433"/>
    <lineage>
        <taxon>Eukaryota</taxon>
        <taxon>Sar</taxon>
        <taxon>Rhizaria</taxon>
        <taxon>Retaria</taxon>
        <taxon>Foraminifera</taxon>
        <taxon>Monothalamids</taxon>
        <taxon>Reticulomyxidae</taxon>
        <taxon>Reticulomyxa</taxon>
    </lineage>
</organism>
<keyword evidence="3" id="KW-1185">Reference proteome</keyword>
<dbReference type="Proteomes" id="UP000023152">
    <property type="component" value="Unassembled WGS sequence"/>
</dbReference>
<comment type="caution">
    <text evidence="2">The sequence shown here is derived from an EMBL/GenBank/DDBJ whole genome shotgun (WGS) entry which is preliminary data.</text>
</comment>
<reference evidence="2 3" key="1">
    <citation type="journal article" date="2013" name="Curr. Biol.">
        <title>The Genome of the Foraminiferan Reticulomyxa filosa.</title>
        <authorList>
            <person name="Glockner G."/>
            <person name="Hulsmann N."/>
            <person name="Schleicher M."/>
            <person name="Noegel A.A."/>
            <person name="Eichinger L."/>
            <person name="Gallinger C."/>
            <person name="Pawlowski J."/>
            <person name="Sierra R."/>
            <person name="Euteneuer U."/>
            <person name="Pillet L."/>
            <person name="Moustafa A."/>
            <person name="Platzer M."/>
            <person name="Groth M."/>
            <person name="Szafranski K."/>
            <person name="Schliwa M."/>
        </authorList>
    </citation>
    <scope>NUCLEOTIDE SEQUENCE [LARGE SCALE GENOMIC DNA]</scope>
</reference>
<keyword evidence="1" id="KW-1133">Transmembrane helix</keyword>
<keyword evidence="1" id="KW-0812">Transmembrane</keyword>
<dbReference type="EMBL" id="ASPP01001568">
    <property type="protein sequence ID" value="ETO35470.1"/>
    <property type="molecule type" value="Genomic_DNA"/>
</dbReference>
<evidence type="ECO:0000313" key="2">
    <source>
        <dbReference type="EMBL" id="ETO35470.1"/>
    </source>
</evidence>
<accession>X6PAB8</accession>
<evidence type="ECO:0000256" key="1">
    <source>
        <dbReference type="SAM" id="Phobius"/>
    </source>
</evidence>
<feature type="transmembrane region" description="Helical" evidence="1">
    <location>
        <begin position="40"/>
        <end position="59"/>
    </location>
</feature>
<gene>
    <name evidence="2" type="ORF">RFI_01595</name>
</gene>
<proteinExistence type="predicted"/>
<evidence type="ECO:0008006" key="4">
    <source>
        <dbReference type="Google" id="ProtNLM"/>
    </source>
</evidence>
<dbReference type="AlphaFoldDB" id="X6PAB8"/>
<protein>
    <recommendedName>
        <fullName evidence="4">Transmembrane protein</fullName>
    </recommendedName>
</protein>
<keyword evidence="1" id="KW-0472">Membrane</keyword>
<sequence>MTKKTLVNKFVKFVEAYGANLMVAPMRPNTSSKKKLTHNITLLFYFLVTISFFSVLHLFKKTKMNNTYDKQNQKMIAHVSHFTFDNIFFKSVGIPLKHGKTSLCKTKLKFFSIHFILCFWPILNTTDFWVKVCLTAATRRGMQYNFSKLCRFLIVLQLFQANMSYH</sequence>
<evidence type="ECO:0000313" key="3">
    <source>
        <dbReference type="Proteomes" id="UP000023152"/>
    </source>
</evidence>
<name>X6PAB8_RETFI</name>